<dbReference type="GO" id="GO:0006013">
    <property type="term" value="P:mannose metabolic process"/>
    <property type="evidence" value="ECO:0007669"/>
    <property type="project" value="InterPro"/>
</dbReference>
<dbReference type="SUPFAM" id="SSF88713">
    <property type="entry name" value="Glycoside hydrolase/deacetylase"/>
    <property type="match status" value="1"/>
</dbReference>
<accession>A0A0K8TGV9</accession>
<keyword evidence="2" id="KW-0472">Membrane</keyword>
<dbReference type="EMBL" id="GBRD01001205">
    <property type="protein sequence ID" value="JAG64616.1"/>
    <property type="molecule type" value="Transcribed_RNA"/>
</dbReference>
<protein>
    <recommendedName>
        <fullName evidence="3">Glycoside hydrolase family 38 N-terminal domain-containing protein</fullName>
    </recommendedName>
</protein>
<dbReference type="InterPro" id="IPR050843">
    <property type="entry name" value="Glycosyl_Hydrlase_38"/>
</dbReference>
<feature type="region of interest" description="Disordered" evidence="1">
    <location>
        <begin position="197"/>
        <end position="218"/>
    </location>
</feature>
<dbReference type="InterPro" id="IPR011330">
    <property type="entry name" value="Glyco_hydro/deAcase_b/a-brl"/>
</dbReference>
<keyword evidence="2" id="KW-0812">Transmembrane</keyword>
<dbReference type="InterPro" id="IPR027291">
    <property type="entry name" value="Glyco_hydro_38_N_sf"/>
</dbReference>
<evidence type="ECO:0000256" key="2">
    <source>
        <dbReference type="SAM" id="Phobius"/>
    </source>
</evidence>
<feature type="domain" description="Glycoside hydrolase family 38 N-terminal" evidence="3">
    <location>
        <begin position="135"/>
        <end position="200"/>
    </location>
</feature>
<evidence type="ECO:0000313" key="4">
    <source>
        <dbReference type="EMBL" id="JAG64616.1"/>
    </source>
</evidence>
<dbReference type="GO" id="GO:0006491">
    <property type="term" value="P:N-glycan processing"/>
    <property type="evidence" value="ECO:0007669"/>
    <property type="project" value="TreeGrafter"/>
</dbReference>
<dbReference type="PANTHER" id="PTHR11607:SF3">
    <property type="entry name" value="LYSOSOMAL ALPHA-MANNOSIDASE"/>
    <property type="match status" value="1"/>
</dbReference>
<dbReference type="GO" id="GO:0004559">
    <property type="term" value="F:alpha-mannosidase activity"/>
    <property type="evidence" value="ECO:0007669"/>
    <property type="project" value="InterPro"/>
</dbReference>
<keyword evidence="2" id="KW-1133">Transmembrane helix</keyword>
<name>A0A0K8TGV9_LYGHE</name>
<sequence>MRIKRLLFFGTFVLLVVCMGLYLLLDKTLGQDRRKVQGKEEGETYLRLSDRFRPRKNATRSTSRLSNAPFSSLIEQRDLVLDKCTAPQEVPAVDIQMSDVYDSITFDNPNGGVWKQGWPIVYSGRSFAPEHKLRVFVVPHSHNDPGWLKTFESYYETRTRSIFEQHGVETGGKSQYEVIWAEISFFALWWSESSEATKNKFPEKRSVGDSDWRLGDDR</sequence>
<feature type="transmembrane region" description="Helical" evidence="2">
    <location>
        <begin position="6"/>
        <end position="25"/>
    </location>
</feature>
<reference evidence="4" key="1">
    <citation type="submission" date="2014-09" db="EMBL/GenBank/DDBJ databases">
        <authorList>
            <person name="Magalhaes I.L.F."/>
            <person name="Oliveira U."/>
            <person name="Santos F.R."/>
            <person name="Vidigal T.H.D.A."/>
            <person name="Brescovit A.D."/>
            <person name="Santos A.J."/>
        </authorList>
    </citation>
    <scope>NUCLEOTIDE SEQUENCE</scope>
</reference>
<dbReference type="AlphaFoldDB" id="A0A0K8TGV9"/>
<proteinExistence type="predicted"/>
<evidence type="ECO:0000256" key="1">
    <source>
        <dbReference type="SAM" id="MobiDB-lite"/>
    </source>
</evidence>
<organism evidence="4">
    <name type="scientific">Lygus hesperus</name>
    <name type="common">Western plant bug</name>
    <dbReference type="NCBI Taxonomy" id="30085"/>
    <lineage>
        <taxon>Eukaryota</taxon>
        <taxon>Metazoa</taxon>
        <taxon>Ecdysozoa</taxon>
        <taxon>Arthropoda</taxon>
        <taxon>Hexapoda</taxon>
        <taxon>Insecta</taxon>
        <taxon>Pterygota</taxon>
        <taxon>Neoptera</taxon>
        <taxon>Paraneoptera</taxon>
        <taxon>Hemiptera</taxon>
        <taxon>Heteroptera</taxon>
        <taxon>Panheteroptera</taxon>
        <taxon>Cimicomorpha</taxon>
        <taxon>Miridae</taxon>
        <taxon>Mirini</taxon>
        <taxon>Lygus</taxon>
    </lineage>
</organism>
<dbReference type="GO" id="GO:0000139">
    <property type="term" value="C:Golgi membrane"/>
    <property type="evidence" value="ECO:0007669"/>
    <property type="project" value="TreeGrafter"/>
</dbReference>
<dbReference type="PANTHER" id="PTHR11607">
    <property type="entry name" value="ALPHA-MANNOSIDASE"/>
    <property type="match status" value="1"/>
</dbReference>
<dbReference type="Gene3D" id="3.20.110.10">
    <property type="entry name" value="Glycoside hydrolase 38, N terminal domain"/>
    <property type="match status" value="1"/>
</dbReference>
<evidence type="ECO:0000259" key="3">
    <source>
        <dbReference type="Pfam" id="PF01074"/>
    </source>
</evidence>
<dbReference type="Pfam" id="PF01074">
    <property type="entry name" value="Glyco_hydro_38N"/>
    <property type="match status" value="1"/>
</dbReference>
<dbReference type="InterPro" id="IPR000602">
    <property type="entry name" value="Glyco_hydro_38_N"/>
</dbReference>